<dbReference type="PROSITE" id="PS50005">
    <property type="entry name" value="TPR"/>
    <property type="match status" value="1"/>
</dbReference>
<sequence length="982" mass="110556">MVKWRFFRLSSLWIYLFLIPLGSAAQLNLNQVLGGEQNNAAQQDSIYATMEVPASKLATKKFTLTRRWYQNLVTHFNFVYNARQNLQKALQMATGLHQDDYTRLLDFYPYSFAELAQASSLLDSVIFRASVGIQVHDPRGKWIDDLYLLFGKACYYEQKFTEAERAFQFINLRDAPAVKGEYTPVIGSLAEGSTQISIASPEKKGFFYHHPSRNEALLWLVKTYLAEQQTAKARALLNQLLDDPRFPSRLQGSLYETAAFFYYQLQQYDETIPYLRKAIALQTDKRLQSRWAYLLGQIGLQQKDTNLAIAAFRQATRLSHEPLLEFYAAYQMALLQQTPSGNGMQPYEQLAEMARKNKYERYRDIIYHGLAQIALSHSDTAKGIGYLLSSLHAQTSPSQARGNSAIMLASLMMEKKQFLLAANYLDTALQVLPGNDPRRDSLQEQLTAMKALATQMDVVYRQDSLQRLAALPPDVRMQKVHAIWEDILAQQRRAQRAAQREAQQNAGQPAMPAVLTMNPASAPGNQPAASGNWYFNNPDLKASGYVAFKQLWGNRPLVDNWRRAAAIRGFEPPSTANPTTTVSATPSSVRTDSALSMGERTLLANIPLTPEQLKASDDSISQALLQAARILDFQLHRPDLAKDALNTLLQRTPQPANYPEIAYLLFLTYSQLHDTGQAAYYREVLLKNYAQTEYARALTPVTPTHTFRLSTLYDSAYTCYEQQRYSETLQWIQQGLNHHPADSLQTQFSLLQAMALLKLDREDSARHILQTLALQYPQLPAGDEASRILNVLQHKQELIARLESSSPGAAGKDSIAREVTSQPASHINGPPVQPQIADTAARPAAQPPRPPQPVVATPYALNEKDPHFVIMLIQPSDADLLEAATQRFSTYLHAHAADSSIQVGPYALTPTQTMVVFRIFPDENHALEFLDRIRATAPALLKGLATRDYAFYIISRSNFILLNQTKDLNGYVNFFNDNYITQ</sequence>
<keyword evidence="2 3" id="KW-0802">TPR repeat</keyword>
<dbReference type="PANTHER" id="PTHR45586">
    <property type="entry name" value="TPR REPEAT-CONTAINING PROTEIN PA4667"/>
    <property type="match status" value="1"/>
</dbReference>
<evidence type="ECO:0000313" key="6">
    <source>
        <dbReference type="Proteomes" id="UP000230000"/>
    </source>
</evidence>
<evidence type="ECO:0008006" key="7">
    <source>
        <dbReference type="Google" id="ProtNLM"/>
    </source>
</evidence>
<dbReference type="Proteomes" id="UP000230000">
    <property type="component" value="Unassembled WGS sequence"/>
</dbReference>
<dbReference type="InterPro" id="IPR019734">
    <property type="entry name" value="TPR_rpt"/>
</dbReference>
<protein>
    <recommendedName>
        <fullName evidence="7">Tetratricopeptide repeat protein</fullName>
    </recommendedName>
</protein>
<organism evidence="5 6">
    <name type="scientific">Thermoflavifilum aggregans</name>
    <dbReference type="NCBI Taxonomy" id="454188"/>
    <lineage>
        <taxon>Bacteria</taxon>
        <taxon>Pseudomonadati</taxon>
        <taxon>Bacteroidota</taxon>
        <taxon>Chitinophagia</taxon>
        <taxon>Chitinophagales</taxon>
        <taxon>Chitinophagaceae</taxon>
        <taxon>Thermoflavifilum</taxon>
    </lineage>
</organism>
<keyword evidence="1" id="KW-0677">Repeat</keyword>
<dbReference type="InterPro" id="IPR051012">
    <property type="entry name" value="CellSynth/LPSAsmb/PSIAsmb"/>
</dbReference>
<reference evidence="5 6" key="1">
    <citation type="submission" date="2017-11" db="EMBL/GenBank/DDBJ databases">
        <title>Genomic Encyclopedia of Archaeal and Bacterial Type Strains, Phase II (KMG-II): From Individual Species to Whole Genera.</title>
        <authorList>
            <person name="Goeker M."/>
        </authorList>
    </citation>
    <scope>NUCLEOTIDE SEQUENCE [LARGE SCALE GENOMIC DNA]</scope>
    <source>
        <strain evidence="5 6">DSM 27268</strain>
    </source>
</reference>
<dbReference type="Gene3D" id="1.25.40.10">
    <property type="entry name" value="Tetratricopeptide repeat domain"/>
    <property type="match status" value="3"/>
</dbReference>
<gene>
    <name evidence="5" type="ORF">BXY57_2130</name>
</gene>
<evidence type="ECO:0000256" key="4">
    <source>
        <dbReference type="SAM" id="MobiDB-lite"/>
    </source>
</evidence>
<name>A0A2M9CX83_9BACT</name>
<dbReference type="PANTHER" id="PTHR45586:SF1">
    <property type="entry name" value="LIPOPOLYSACCHARIDE ASSEMBLY PROTEIN B"/>
    <property type="match status" value="1"/>
</dbReference>
<keyword evidence="6" id="KW-1185">Reference proteome</keyword>
<feature type="repeat" description="TPR" evidence="3">
    <location>
        <begin position="252"/>
        <end position="285"/>
    </location>
</feature>
<dbReference type="InterPro" id="IPR011990">
    <property type="entry name" value="TPR-like_helical_dom_sf"/>
</dbReference>
<evidence type="ECO:0000256" key="3">
    <source>
        <dbReference type="PROSITE-ProRule" id="PRU00339"/>
    </source>
</evidence>
<feature type="region of interest" description="Disordered" evidence="4">
    <location>
        <begin position="821"/>
        <end position="854"/>
    </location>
</feature>
<dbReference type="SUPFAM" id="SSF48452">
    <property type="entry name" value="TPR-like"/>
    <property type="match status" value="1"/>
</dbReference>
<dbReference type="EMBL" id="PGFG01000001">
    <property type="protein sequence ID" value="PJJ76505.1"/>
    <property type="molecule type" value="Genomic_DNA"/>
</dbReference>
<proteinExistence type="predicted"/>
<dbReference type="SMART" id="SM00028">
    <property type="entry name" value="TPR"/>
    <property type="match status" value="4"/>
</dbReference>
<evidence type="ECO:0000256" key="1">
    <source>
        <dbReference type="ARBA" id="ARBA00022737"/>
    </source>
</evidence>
<evidence type="ECO:0000256" key="2">
    <source>
        <dbReference type="ARBA" id="ARBA00022803"/>
    </source>
</evidence>
<comment type="caution">
    <text evidence="5">The sequence shown here is derived from an EMBL/GenBank/DDBJ whole genome shotgun (WGS) entry which is preliminary data.</text>
</comment>
<accession>A0A2M9CX83</accession>
<evidence type="ECO:0000313" key="5">
    <source>
        <dbReference type="EMBL" id="PJJ76505.1"/>
    </source>
</evidence>
<dbReference type="AlphaFoldDB" id="A0A2M9CX83"/>